<dbReference type="PANTHER" id="PTHR24322:SF736">
    <property type="entry name" value="RETINOL DEHYDROGENASE 10"/>
    <property type="match status" value="1"/>
</dbReference>
<dbReference type="InterPro" id="IPR002347">
    <property type="entry name" value="SDR_fam"/>
</dbReference>
<dbReference type="Gene3D" id="3.40.50.720">
    <property type="entry name" value="NAD(P)-binding Rossmann-like Domain"/>
    <property type="match status" value="1"/>
</dbReference>
<protein>
    <recommendedName>
        <fullName evidence="6">NAD(P)-binding protein</fullName>
    </recommendedName>
</protein>
<dbReference type="GeneID" id="19971745"/>
<evidence type="ECO:0000313" key="4">
    <source>
        <dbReference type="EMBL" id="ETN40131.1"/>
    </source>
</evidence>
<dbReference type="VEuPathDB" id="FungiDB:HMPREF1541_04406"/>
<dbReference type="InterPro" id="IPR036291">
    <property type="entry name" value="NAD(P)-bd_dom_sf"/>
</dbReference>
<proteinExistence type="inferred from homology"/>
<dbReference type="PRINTS" id="PR00081">
    <property type="entry name" value="GDHRDH"/>
</dbReference>
<organism evidence="4 5">
    <name type="scientific">Cyphellophora europaea (strain CBS 101466)</name>
    <name type="common">Phialophora europaea</name>
    <dbReference type="NCBI Taxonomy" id="1220924"/>
    <lineage>
        <taxon>Eukaryota</taxon>
        <taxon>Fungi</taxon>
        <taxon>Dikarya</taxon>
        <taxon>Ascomycota</taxon>
        <taxon>Pezizomycotina</taxon>
        <taxon>Eurotiomycetes</taxon>
        <taxon>Chaetothyriomycetidae</taxon>
        <taxon>Chaetothyriales</taxon>
        <taxon>Cyphellophoraceae</taxon>
        <taxon>Cyphellophora</taxon>
    </lineage>
</organism>
<comment type="similarity">
    <text evidence="1">Belongs to the short-chain dehydrogenases/reductases (SDR) family.</text>
</comment>
<dbReference type="eggNOG" id="KOG1201">
    <property type="taxonomic scope" value="Eukaryota"/>
</dbReference>
<dbReference type="OrthoDB" id="10253736at2759"/>
<evidence type="ECO:0000256" key="2">
    <source>
        <dbReference type="ARBA" id="ARBA00022857"/>
    </source>
</evidence>
<evidence type="ECO:0000256" key="1">
    <source>
        <dbReference type="ARBA" id="ARBA00006484"/>
    </source>
</evidence>
<dbReference type="RefSeq" id="XP_008716974.1">
    <property type="nucleotide sequence ID" value="XM_008718752.1"/>
</dbReference>
<dbReference type="InterPro" id="IPR020904">
    <property type="entry name" value="Sc_DH/Rdtase_CS"/>
</dbReference>
<evidence type="ECO:0000256" key="3">
    <source>
        <dbReference type="ARBA" id="ARBA00023002"/>
    </source>
</evidence>
<dbReference type="Pfam" id="PF00106">
    <property type="entry name" value="adh_short"/>
    <property type="match status" value="1"/>
</dbReference>
<dbReference type="AlphaFoldDB" id="W2RUD2"/>
<keyword evidence="2" id="KW-0521">NADP</keyword>
<sequence>MTHQHSSVSAAGLLKKVIALPFSVAGYLAFEPVTTGLLLYGLTKAPSQIRDQLLRPLQGSGLPLDRLVTPLKYLFAIGIARRIHHVLDRLALNYWHIKRHGEPWRFGDEKLSELILITGGCSGFGALMTKGFAGKARVVVVDVSELPEDLAKLPGVYYYKCNITDASEVASVAATIRQNHGNPSVLINNAGLGIGATVLESSVQRVEKIFATNLVSHFVLIKEFLPAMLEARKGHIVTMGSIASFLSMPGIVHYCCTKTAVNYLNDGLRSELLTRYRNGHTICMTSVHPTFHDTPMIKSFRSGSNRSGFAIYPAEGTTNRVVEHVLQGKSGKLYIPESYYWVSFLKMLPTWFTDVLTGHLKQSLTGERRDS</sequence>
<dbReference type="InParanoid" id="W2RUD2"/>
<dbReference type="EMBL" id="KB822720">
    <property type="protein sequence ID" value="ETN40131.1"/>
    <property type="molecule type" value="Genomic_DNA"/>
</dbReference>
<gene>
    <name evidence="4" type="ORF">HMPREF1541_04406</name>
</gene>
<evidence type="ECO:0000313" key="5">
    <source>
        <dbReference type="Proteomes" id="UP000030752"/>
    </source>
</evidence>
<evidence type="ECO:0008006" key="6">
    <source>
        <dbReference type="Google" id="ProtNLM"/>
    </source>
</evidence>
<dbReference type="GO" id="GO:0016616">
    <property type="term" value="F:oxidoreductase activity, acting on the CH-OH group of donors, NAD or NADP as acceptor"/>
    <property type="evidence" value="ECO:0007669"/>
    <property type="project" value="TreeGrafter"/>
</dbReference>
<dbReference type="SUPFAM" id="SSF51735">
    <property type="entry name" value="NAD(P)-binding Rossmann-fold domains"/>
    <property type="match status" value="1"/>
</dbReference>
<dbReference type="PANTHER" id="PTHR24322">
    <property type="entry name" value="PKSB"/>
    <property type="match status" value="1"/>
</dbReference>
<reference evidence="4 5" key="1">
    <citation type="submission" date="2013-03" db="EMBL/GenBank/DDBJ databases">
        <title>The Genome Sequence of Phialophora europaea CBS 101466.</title>
        <authorList>
            <consortium name="The Broad Institute Genomics Platform"/>
            <person name="Cuomo C."/>
            <person name="de Hoog S."/>
            <person name="Gorbushina A."/>
            <person name="Walker B."/>
            <person name="Young S.K."/>
            <person name="Zeng Q."/>
            <person name="Gargeya S."/>
            <person name="Fitzgerald M."/>
            <person name="Haas B."/>
            <person name="Abouelleil A."/>
            <person name="Allen A.W."/>
            <person name="Alvarado L."/>
            <person name="Arachchi H.M."/>
            <person name="Berlin A.M."/>
            <person name="Chapman S.B."/>
            <person name="Gainer-Dewar J."/>
            <person name="Goldberg J."/>
            <person name="Griggs A."/>
            <person name="Gujja S."/>
            <person name="Hansen M."/>
            <person name="Howarth C."/>
            <person name="Imamovic A."/>
            <person name="Ireland A."/>
            <person name="Larimer J."/>
            <person name="McCowan C."/>
            <person name="Murphy C."/>
            <person name="Pearson M."/>
            <person name="Poon T.W."/>
            <person name="Priest M."/>
            <person name="Roberts A."/>
            <person name="Saif S."/>
            <person name="Shea T."/>
            <person name="Sisk P."/>
            <person name="Sykes S."/>
            <person name="Wortman J."/>
            <person name="Nusbaum C."/>
            <person name="Birren B."/>
        </authorList>
    </citation>
    <scope>NUCLEOTIDE SEQUENCE [LARGE SCALE GENOMIC DNA]</scope>
    <source>
        <strain evidence="4 5">CBS 101466</strain>
    </source>
</reference>
<keyword evidence="5" id="KW-1185">Reference proteome</keyword>
<dbReference type="HOGENOM" id="CLU_010194_5_2_1"/>
<dbReference type="Proteomes" id="UP000030752">
    <property type="component" value="Unassembled WGS sequence"/>
</dbReference>
<accession>W2RUD2</accession>
<keyword evidence="3" id="KW-0560">Oxidoreductase</keyword>
<dbReference type="PROSITE" id="PS00061">
    <property type="entry name" value="ADH_SHORT"/>
    <property type="match status" value="1"/>
</dbReference>
<name>W2RUD2_CYPE1</name>
<dbReference type="STRING" id="1220924.W2RUD2"/>